<sequence length="35" mass="4123">MNLKYFMHLCKMLSQLELESAPFNMAVTANYKINK</sequence>
<dbReference type="EMBL" id="SNRY01000015">
    <property type="protein sequence ID" value="KAA6351336.1"/>
    <property type="molecule type" value="Genomic_DNA"/>
</dbReference>
<accession>A0A5J4SYK1</accession>
<name>A0A5J4SYK1_9ZZZZ</name>
<reference evidence="1" key="1">
    <citation type="submission" date="2019-03" db="EMBL/GenBank/DDBJ databases">
        <title>Single cell metagenomics reveals metabolic interactions within the superorganism composed of flagellate Streblomastix strix and complex community of Bacteroidetes bacteria on its surface.</title>
        <authorList>
            <person name="Treitli S.C."/>
            <person name="Kolisko M."/>
            <person name="Husnik F."/>
            <person name="Keeling P."/>
            <person name="Hampl V."/>
        </authorList>
    </citation>
    <scope>NUCLEOTIDE SEQUENCE</scope>
    <source>
        <strain evidence="1">STM</strain>
    </source>
</reference>
<protein>
    <submittedName>
        <fullName evidence="1">Uncharacterized protein</fullName>
    </submittedName>
</protein>
<dbReference type="AlphaFoldDB" id="A0A5J4SYK1"/>
<organism evidence="1">
    <name type="scientific">termite gut metagenome</name>
    <dbReference type="NCBI Taxonomy" id="433724"/>
    <lineage>
        <taxon>unclassified sequences</taxon>
        <taxon>metagenomes</taxon>
        <taxon>organismal metagenomes</taxon>
    </lineage>
</organism>
<comment type="caution">
    <text evidence="1">The sequence shown here is derived from an EMBL/GenBank/DDBJ whole genome shotgun (WGS) entry which is preliminary data.</text>
</comment>
<gene>
    <name evidence="1" type="ORF">EZS27_001299</name>
</gene>
<proteinExistence type="predicted"/>
<evidence type="ECO:0000313" key="1">
    <source>
        <dbReference type="EMBL" id="KAA6351336.1"/>
    </source>
</evidence>